<dbReference type="PANTHER" id="PTHR48261:SF3">
    <property type="entry name" value="EXOSTOSIN GLYCOSYLTRANSFERASE 1"/>
    <property type="match status" value="1"/>
</dbReference>
<reference evidence="17" key="2">
    <citation type="submission" date="2025-08" db="UniProtKB">
        <authorList>
            <consortium name="RefSeq"/>
        </authorList>
    </citation>
    <scope>IDENTIFICATION</scope>
    <source>
        <tissue evidence="17">Whole sample</tissue>
    </source>
</reference>
<dbReference type="GO" id="GO:0015012">
    <property type="term" value="P:heparan sulfate proteoglycan biosynthetic process"/>
    <property type="evidence" value="ECO:0007669"/>
    <property type="project" value="UniProtKB-ARBA"/>
</dbReference>
<dbReference type="Pfam" id="PF03016">
    <property type="entry name" value="Exostosin_GT47"/>
    <property type="match status" value="1"/>
</dbReference>
<keyword evidence="4" id="KW-0328">Glycosyltransferase</keyword>
<accession>A0A8B8A6T3</accession>
<dbReference type="OrthoDB" id="5954868at2759"/>
<keyword evidence="11" id="KW-1015">Disulfide bond</keyword>
<organism evidence="16 17">
    <name type="scientific">Crassostrea virginica</name>
    <name type="common">Eastern oyster</name>
    <dbReference type="NCBI Taxonomy" id="6565"/>
    <lineage>
        <taxon>Eukaryota</taxon>
        <taxon>Metazoa</taxon>
        <taxon>Spiralia</taxon>
        <taxon>Lophotrochozoa</taxon>
        <taxon>Mollusca</taxon>
        <taxon>Bivalvia</taxon>
        <taxon>Autobranchia</taxon>
        <taxon>Pteriomorphia</taxon>
        <taxon>Ostreida</taxon>
        <taxon>Ostreoidea</taxon>
        <taxon>Ostreidae</taxon>
        <taxon>Crassostrea</taxon>
    </lineage>
</organism>
<dbReference type="Proteomes" id="UP000694844">
    <property type="component" value="Chromosome 1"/>
</dbReference>
<evidence type="ECO:0000256" key="5">
    <source>
        <dbReference type="ARBA" id="ARBA00022679"/>
    </source>
</evidence>
<dbReference type="AlphaFoldDB" id="A0A8B8A6T3"/>
<evidence type="ECO:0000313" key="16">
    <source>
        <dbReference type="Proteomes" id="UP000694844"/>
    </source>
</evidence>
<dbReference type="PANTHER" id="PTHR48261">
    <property type="entry name" value="ACETYLGLUCOSAMINYLTRANSFERASE"/>
    <property type="match status" value="1"/>
</dbReference>
<reference evidence="16" key="1">
    <citation type="submission" date="2024-06" db="UniProtKB">
        <authorList>
            <consortium name="RefSeq"/>
        </authorList>
    </citation>
    <scope>NUCLEOTIDE SEQUENCE [LARGE SCALE GENOMIC DNA]</scope>
</reference>
<protein>
    <submittedName>
        <fullName evidence="17">Exostosin-1a-like</fullName>
    </submittedName>
</protein>
<dbReference type="KEGG" id="cvn:111099932"/>
<comment type="pathway">
    <text evidence="2">Protein modification; protein glycosylation.</text>
</comment>
<dbReference type="UniPathway" id="UPA00378"/>
<dbReference type="Pfam" id="PF09258">
    <property type="entry name" value="Glyco_transf_64"/>
    <property type="match status" value="1"/>
</dbReference>
<evidence type="ECO:0000256" key="12">
    <source>
        <dbReference type="ARBA" id="ARBA00023180"/>
    </source>
</evidence>
<evidence type="ECO:0000256" key="8">
    <source>
        <dbReference type="ARBA" id="ARBA00022968"/>
    </source>
</evidence>
<evidence type="ECO:0000256" key="1">
    <source>
        <dbReference type="ARBA" id="ARBA00004648"/>
    </source>
</evidence>
<dbReference type="GeneID" id="111099932"/>
<comment type="similarity">
    <text evidence="3">Belongs to the glycosyltransferase 47 family.</text>
</comment>
<evidence type="ECO:0000256" key="2">
    <source>
        <dbReference type="ARBA" id="ARBA00004922"/>
    </source>
</evidence>
<comment type="subcellular location">
    <subcellularLocation>
        <location evidence="1">Endoplasmic reticulum membrane</location>
        <topology evidence="1">Single-pass type II membrane protein</topology>
    </subcellularLocation>
</comment>
<evidence type="ECO:0000256" key="7">
    <source>
        <dbReference type="ARBA" id="ARBA00022824"/>
    </source>
</evidence>
<keyword evidence="16" id="KW-1185">Reference proteome</keyword>
<gene>
    <name evidence="17" type="primary">LOC111099932</name>
</gene>
<feature type="transmembrane region" description="Helical" evidence="13">
    <location>
        <begin position="7"/>
        <end position="24"/>
    </location>
</feature>
<keyword evidence="6 13" id="KW-0812">Transmembrane</keyword>
<dbReference type="InterPro" id="IPR004263">
    <property type="entry name" value="Exostosin"/>
</dbReference>
<evidence type="ECO:0000259" key="14">
    <source>
        <dbReference type="Pfam" id="PF03016"/>
    </source>
</evidence>
<evidence type="ECO:0000256" key="3">
    <source>
        <dbReference type="ARBA" id="ARBA00010271"/>
    </source>
</evidence>
<dbReference type="RefSeq" id="XP_022287171.1">
    <property type="nucleotide sequence ID" value="XM_022431463.1"/>
</dbReference>
<dbReference type="InterPro" id="IPR029044">
    <property type="entry name" value="Nucleotide-diphossugar_trans"/>
</dbReference>
<keyword evidence="8" id="KW-0735">Signal-anchor</keyword>
<dbReference type="InterPro" id="IPR015338">
    <property type="entry name" value="GT64_dom"/>
</dbReference>
<evidence type="ECO:0000313" key="17">
    <source>
        <dbReference type="RefSeq" id="XP_022287171.1"/>
    </source>
</evidence>
<dbReference type="GO" id="GO:0016757">
    <property type="term" value="F:glycosyltransferase activity"/>
    <property type="evidence" value="ECO:0007669"/>
    <property type="project" value="UniProtKB-KW"/>
</dbReference>
<keyword evidence="7" id="KW-0256">Endoplasmic reticulum</keyword>
<proteinExistence type="inferred from homology"/>
<feature type="domain" description="Glycosyl transferase 64" evidence="15">
    <location>
        <begin position="458"/>
        <end position="708"/>
    </location>
</feature>
<dbReference type="InterPro" id="IPR040911">
    <property type="entry name" value="Exostosin_GT47"/>
</dbReference>
<feature type="domain" description="Exostosin GT47" evidence="14">
    <location>
        <begin position="84"/>
        <end position="374"/>
    </location>
</feature>
<keyword evidence="12" id="KW-0325">Glycoprotein</keyword>
<keyword evidence="10 13" id="KW-0472">Membrane</keyword>
<evidence type="ECO:0000256" key="6">
    <source>
        <dbReference type="ARBA" id="ARBA00022692"/>
    </source>
</evidence>
<dbReference type="Gene3D" id="3.90.550.10">
    <property type="entry name" value="Spore Coat Polysaccharide Biosynthesis Protein SpsA, Chain A"/>
    <property type="match status" value="1"/>
</dbReference>
<keyword evidence="9 13" id="KW-1133">Transmembrane helix</keyword>
<dbReference type="SUPFAM" id="SSF53448">
    <property type="entry name" value="Nucleotide-diphospho-sugar transferases"/>
    <property type="match status" value="1"/>
</dbReference>
<evidence type="ECO:0000256" key="9">
    <source>
        <dbReference type="ARBA" id="ARBA00022989"/>
    </source>
</evidence>
<sequence length="725" mass="84443">MQAKKRYLFLVILAVLLFIVYFGSKSVSNHGEFTLPLEKRDFPTYMESEAVDISSPRRRRESVKLDSKIEKCRMDTCFDFSRCERGFKVYVYPVLERVSESYSKIINTIQESKYYTTNPDEACVFILSIDTLDRDQLSVNYAKNIMPKIAQLGALWNNGRNHIIFNLFSGTWPDYSEVLDFDTGEAIMARASISELRFRPNFDISLPLVGGTHPQKGGERGYMYTSINNIPPLRHYLLGFKGKRYLTGVGSETRNSLYHMHNGDDIVLLTTCKHGKFWQKKAKELNDTRCDQDNREFDRYDYKKLLYNATFCLVPRGRRLGSFRFLEALQAGCVPVLLSNGWELPFGEVIDWRKAAIWADERLLFQVPSIVHSMSQPEIFSMRQQTQFLWEAYFSSMDRIIHTVLEIVKDRVKSYFSRNSVHWNNFPGALSLLPEYSDVLHTYPPFYRQYAYKLENQFTAVVYATSPVLLSSAPLFRLIRTVAKSPFVQKIMVIWNCDTPPPPSYQWPADLGIPILVKTKIQRSVSSRFYPYEEIETDAVFNLDEDSLLTTDEFNFAFKVWKEFPERIVGYPARNHYWDEAKNAWSYTSKWLNEYSMVLTSGAIYNRYYNFLYFNSLRPTAFHVVEQLQNCEDILMNFLVSDLTKLPPIKVTHRKVAKETLLPGKTVGSAASNQIKFTQRQTCMASFAETFGYMPLVRSRTRMDPVLWKDPVSNLRKKYRQLEVI</sequence>
<evidence type="ECO:0000256" key="11">
    <source>
        <dbReference type="ARBA" id="ARBA00023157"/>
    </source>
</evidence>
<evidence type="ECO:0000256" key="13">
    <source>
        <dbReference type="SAM" id="Phobius"/>
    </source>
</evidence>
<dbReference type="GO" id="GO:0005789">
    <property type="term" value="C:endoplasmic reticulum membrane"/>
    <property type="evidence" value="ECO:0007669"/>
    <property type="project" value="UniProtKB-SubCell"/>
</dbReference>
<evidence type="ECO:0000256" key="4">
    <source>
        <dbReference type="ARBA" id="ARBA00022676"/>
    </source>
</evidence>
<evidence type="ECO:0000259" key="15">
    <source>
        <dbReference type="Pfam" id="PF09258"/>
    </source>
</evidence>
<evidence type="ECO:0000256" key="10">
    <source>
        <dbReference type="ARBA" id="ARBA00023136"/>
    </source>
</evidence>
<keyword evidence="5" id="KW-0808">Transferase</keyword>
<name>A0A8B8A6T3_CRAVI</name>